<dbReference type="PANTHER" id="PTHR45808">
    <property type="entry name" value="RHO GTPASE-ACTIVATING PROTEIN 68F"/>
    <property type="match status" value="1"/>
</dbReference>
<reference evidence="4 5" key="1">
    <citation type="journal article" date="2014" name="Nat. Genet.">
        <title>Whole-genome sequence of a flatfish provides insights into ZW sex chromosome evolution and adaptation to a benthic lifestyle.</title>
        <authorList>
            <person name="Chen S."/>
            <person name="Zhang G."/>
            <person name="Shao C."/>
            <person name="Huang Q."/>
            <person name="Liu G."/>
            <person name="Zhang P."/>
            <person name="Song W."/>
            <person name="An N."/>
            <person name="Chalopin D."/>
            <person name="Volff J.N."/>
            <person name="Hong Y."/>
            <person name="Li Q."/>
            <person name="Sha Z."/>
            <person name="Zhou H."/>
            <person name="Xie M."/>
            <person name="Yu Q."/>
            <person name="Liu Y."/>
            <person name="Xiang H."/>
            <person name="Wang N."/>
            <person name="Wu K."/>
            <person name="Yang C."/>
            <person name="Zhou Q."/>
            <person name="Liao X."/>
            <person name="Yang L."/>
            <person name="Hu Q."/>
            <person name="Zhang J."/>
            <person name="Meng L."/>
            <person name="Jin L."/>
            <person name="Tian Y."/>
            <person name="Lian J."/>
            <person name="Yang J."/>
            <person name="Miao G."/>
            <person name="Liu S."/>
            <person name="Liang Z."/>
            <person name="Yan F."/>
            <person name="Li Y."/>
            <person name="Sun B."/>
            <person name="Zhang H."/>
            <person name="Zhang J."/>
            <person name="Zhu Y."/>
            <person name="Du M."/>
            <person name="Zhao Y."/>
            <person name="Schartl M."/>
            <person name="Tang Q."/>
            <person name="Wang J."/>
        </authorList>
    </citation>
    <scope>NUCLEOTIDE SEQUENCE</scope>
</reference>
<dbReference type="FunFam" id="3.40.525.10:FF:000007">
    <property type="entry name" value="rho GTPase-activating protein 1"/>
    <property type="match status" value="1"/>
</dbReference>
<feature type="domain" description="Rho-GAP" evidence="3">
    <location>
        <begin position="169"/>
        <end position="355"/>
    </location>
</feature>
<evidence type="ECO:0000313" key="5">
    <source>
        <dbReference type="Proteomes" id="UP000265120"/>
    </source>
</evidence>
<protein>
    <submittedName>
        <fullName evidence="4">Rho GTPase activating protein 8</fullName>
    </submittedName>
</protein>
<dbReference type="GeneTree" id="ENSGT00940000160758"/>
<feature type="region of interest" description="Disordered" evidence="1">
    <location>
        <begin position="1"/>
        <end position="20"/>
    </location>
</feature>
<dbReference type="OMA" id="WLQNAYK"/>
<name>A0A3P8V199_CYNSE</name>
<reference evidence="4" key="3">
    <citation type="submission" date="2025-09" db="UniProtKB">
        <authorList>
            <consortium name="Ensembl"/>
        </authorList>
    </citation>
    <scope>IDENTIFICATION</scope>
</reference>
<evidence type="ECO:0000259" key="3">
    <source>
        <dbReference type="PROSITE" id="PS50238"/>
    </source>
</evidence>
<dbReference type="InterPro" id="IPR008936">
    <property type="entry name" value="Rho_GTPase_activation_prot"/>
</dbReference>
<dbReference type="InterPro" id="IPR000198">
    <property type="entry name" value="RhoGAP_dom"/>
</dbReference>
<dbReference type="PROSITE" id="PS50191">
    <property type="entry name" value="CRAL_TRIO"/>
    <property type="match status" value="1"/>
</dbReference>
<dbReference type="InterPro" id="IPR001251">
    <property type="entry name" value="CRAL-TRIO_dom"/>
</dbReference>
<feature type="domain" description="CRAL-TRIO" evidence="2">
    <location>
        <begin position="24"/>
        <end position="179"/>
    </location>
</feature>
<proteinExistence type="predicted"/>
<dbReference type="GO" id="GO:0005737">
    <property type="term" value="C:cytoplasm"/>
    <property type="evidence" value="ECO:0007669"/>
    <property type="project" value="TreeGrafter"/>
</dbReference>
<dbReference type="Ensembl" id="ENSCSET00000006319.1">
    <property type="protein sequence ID" value="ENSCSEP00000006250.1"/>
    <property type="gene ID" value="ENSCSEG00000004032.1"/>
</dbReference>
<evidence type="ECO:0000313" key="4">
    <source>
        <dbReference type="Ensembl" id="ENSCSEP00000006250.1"/>
    </source>
</evidence>
<dbReference type="InterPro" id="IPR036865">
    <property type="entry name" value="CRAL-TRIO_dom_sf"/>
</dbReference>
<dbReference type="CDD" id="cd00170">
    <property type="entry name" value="SEC14"/>
    <property type="match status" value="1"/>
</dbReference>
<accession>A0A3P8V199</accession>
<dbReference type="GO" id="GO:2001136">
    <property type="term" value="P:negative regulation of endocytic recycling"/>
    <property type="evidence" value="ECO:0007669"/>
    <property type="project" value="TreeGrafter"/>
</dbReference>
<evidence type="ECO:0000256" key="1">
    <source>
        <dbReference type="SAM" id="MobiDB-lite"/>
    </source>
</evidence>
<dbReference type="AlphaFoldDB" id="A0A3P8V199"/>
<dbReference type="SMART" id="SM00516">
    <property type="entry name" value="SEC14"/>
    <property type="match status" value="1"/>
</dbReference>
<dbReference type="PANTHER" id="PTHR45808:SF4">
    <property type="entry name" value="RHO GTPASE-ACTIVATING PROTEIN 8"/>
    <property type="match status" value="1"/>
</dbReference>
<dbReference type="InParanoid" id="A0A3P8V199"/>
<sequence length="366" mass="42092">DRTDAPPSSSSSSSSSFPTVSSHPYYDVARHGIIQVAGDDNYGRKLIIFSSCCLPPSHQLNHQRLLQYLKYTLDQYVEMDYILIYFHYGLRSSNKPSLKWLQKAYGEFDRKYKKNLKTLYVVHPTNFIKIVCNIFKPLISHKFGKKLKNVNFLDELREHVNFEQLIIPSDVLSIREKNREAVIPPVMSQTVTYLKQKGLKTEGLFRRSARVQLIKDVQKLYNLGKPVNYDECGDVHVAAVILKTFIRELPEPLLTFRVYSQVLDILNVESILRVAKCRQIMESLPEHHFIVVKYLLCFLHMVSQESIVNRMSASNLACVFGVNLLWPRHGSISLSALTPINIFTEILIEHFHAVFDSHCPPGQVMP</sequence>
<dbReference type="PROSITE" id="PS50238">
    <property type="entry name" value="RHOGAP"/>
    <property type="match status" value="1"/>
</dbReference>
<dbReference type="SMART" id="SM00324">
    <property type="entry name" value="RhoGAP"/>
    <property type="match status" value="1"/>
</dbReference>
<keyword evidence="5" id="KW-1185">Reference proteome</keyword>
<reference evidence="4" key="2">
    <citation type="submission" date="2025-08" db="UniProtKB">
        <authorList>
            <consortium name="Ensembl"/>
        </authorList>
    </citation>
    <scope>IDENTIFICATION</scope>
</reference>
<dbReference type="GO" id="GO:0005096">
    <property type="term" value="F:GTPase activator activity"/>
    <property type="evidence" value="ECO:0007669"/>
    <property type="project" value="TreeGrafter"/>
</dbReference>
<dbReference type="Gene3D" id="1.10.555.10">
    <property type="entry name" value="Rho GTPase activation protein"/>
    <property type="match status" value="1"/>
</dbReference>
<dbReference type="Pfam" id="PF13716">
    <property type="entry name" value="CRAL_TRIO_2"/>
    <property type="match status" value="1"/>
</dbReference>
<dbReference type="Proteomes" id="UP000265120">
    <property type="component" value="Chromosome 8"/>
</dbReference>
<dbReference type="SUPFAM" id="SSF48350">
    <property type="entry name" value="GTPase activation domain, GAP"/>
    <property type="match status" value="1"/>
</dbReference>
<dbReference type="Pfam" id="PF00620">
    <property type="entry name" value="RhoGAP"/>
    <property type="match status" value="1"/>
</dbReference>
<evidence type="ECO:0000259" key="2">
    <source>
        <dbReference type="PROSITE" id="PS50191"/>
    </source>
</evidence>
<organism evidence="4 5">
    <name type="scientific">Cynoglossus semilaevis</name>
    <name type="common">Tongue sole</name>
    <dbReference type="NCBI Taxonomy" id="244447"/>
    <lineage>
        <taxon>Eukaryota</taxon>
        <taxon>Metazoa</taxon>
        <taxon>Chordata</taxon>
        <taxon>Craniata</taxon>
        <taxon>Vertebrata</taxon>
        <taxon>Euteleostomi</taxon>
        <taxon>Actinopterygii</taxon>
        <taxon>Neopterygii</taxon>
        <taxon>Teleostei</taxon>
        <taxon>Neoteleostei</taxon>
        <taxon>Acanthomorphata</taxon>
        <taxon>Carangaria</taxon>
        <taxon>Pleuronectiformes</taxon>
        <taxon>Pleuronectoidei</taxon>
        <taxon>Cynoglossidae</taxon>
        <taxon>Cynoglossinae</taxon>
        <taxon>Cynoglossus</taxon>
    </lineage>
</organism>
<dbReference type="SUPFAM" id="SSF52087">
    <property type="entry name" value="CRAL/TRIO domain"/>
    <property type="match status" value="1"/>
</dbReference>
<dbReference type="GO" id="GO:0007264">
    <property type="term" value="P:small GTPase-mediated signal transduction"/>
    <property type="evidence" value="ECO:0007669"/>
    <property type="project" value="TreeGrafter"/>
</dbReference>
<dbReference type="Gene3D" id="3.40.525.10">
    <property type="entry name" value="CRAL-TRIO lipid binding domain"/>
    <property type="match status" value="1"/>
</dbReference>